<organism evidence="4">
    <name type="scientific">Murine herpesvirus</name>
    <dbReference type="NCBI Taxonomy" id="1431748"/>
    <lineage>
        <taxon>Viruses</taxon>
        <taxon>Duplodnaviria</taxon>
        <taxon>Heunggongvirae</taxon>
        <taxon>Peploviricota</taxon>
        <taxon>Herviviricetes</taxon>
        <taxon>Herpesvirales</taxon>
        <taxon>Orthoherpesviridae</taxon>
        <taxon>Betaherpesvirinae</taxon>
        <taxon>Muromegalovirus</taxon>
    </lineage>
</organism>
<evidence type="ECO:0000313" key="5">
    <source>
        <dbReference type="EMBL" id="QJQ80288.1"/>
    </source>
</evidence>
<keyword evidence="3" id="KW-0946">Virion</keyword>
<dbReference type="EMBL" id="MN913974">
    <property type="protein sequence ID" value="QJQ80288.1"/>
    <property type="molecule type" value="Genomic_DNA"/>
</dbReference>
<evidence type="ECO:0000313" key="4">
    <source>
        <dbReference type="EMBL" id="QJQ80216.1"/>
    </source>
</evidence>
<gene>
    <name evidence="4" type="primary">GAMMAHV.ORF26</name>
</gene>
<name>A0A6M4EFR9_9BETA</name>
<accession>A0A6M4EFR9</accession>
<sequence>MASNRNIVITLTSRLYADEISALQEMVGAVICLQHYHQVQDVTSIGLGHIIRPEGPVDWIAAFHYLRRCTFGILHEINPDSISIIRVDPGENYQIKNTSKPYVMWDEHDDLAIIPPIFGVQQCTIKLDSNDVNLVFPSVVPAGLAQMGIQKILMYNLYSNLLAAERNHDNVNALEHYTRNISYMGRTYNLDAMAQHQDGAMAVLDDVAMCTAVLAAIVPEVCNRVAMATIREGQHPLVEVFADNVPMLQRGQELNVEQDIMLMGLFMAYTHKLGSIFNLSTRLCLGAYSHETKIGTCWL</sequence>
<reference evidence="4" key="1">
    <citation type="submission" date="2020-01" db="EMBL/GenBank/DDBJ databases">
        <authorList>
            <person name="Rezuchova I."/>
            <person name="Hyblova M."/>
            <person name="Kudelova M."/>
            <person name="Bohmer M."/>
            <person name="Budis J."/>
            <person name="Szemes T."/>
        </authorList>
    </citation>
    <scope>NUCLEOTIDE SEQUENCE</scope>
    <source>
        <strain evidence="5">4556</strain>
        <strain evidence="4">72</strain>
    </source>
</reference>
<evidence type="ECO:0000256" key="3">
    <source>
        <dbReference type="ARBA" id="ARBA00022844"/>
    </source>
</evidence>
<keyword evidence="1" id="KW-0167">Capsid protein</keyword>
<evidence type="ECO:0000256" key="2">
    <source>
        <dbReference type="ARBA" id="ARBA00022562"/>
    </source>
</evidence>
<dbReference type="EMBL" id="MN913973">
    <property type="protein sequence ID" value="QJQ80216.1"/>
    <property type="molecule type" value="Genomic_DNA"/>
</dbReference>
<evidence type="ECO:0000256" key="1">
    <source>
        <dbReference type="ARBA" id="ARBA00022561"/>
    </source>
</evidence>
<keyword evidence="2" id="KW-1048">Host nucleus</keyword>
<dbReference type="InterPro" id="IPR002690">
    <property type="entry name" value="Herpes_capsid_2"/>
</dbReference>
<dbReference type="Pfam" id="PF01802">
    <property type="entry name" value="Herpes_V23"/>
    <property type="match status" value="1"/>
</dbReference>
<protein>
    <submittedName>
        <fullName evidence="4">Capsid protein</fullName>
    </submittedName>
</protein>
<dbReference type="HAMAP" id="MF_04019">
    <property type="entry name" value="HSV_TRX2"/>
    <property type="match status" value="1"/>
</dbReference>
<proteinExistence type="inferred from homology"/>
<dbReference type="GO" id="GO:0005198">
    <property type="term" value="F:structural molecule activity"/>
    <property type="evidence" value="ECO:0007669"/>
    <property type="project" value="InterPro"/>
</dbReference>
<dbReference type="GO" id="GO:0019028">
    <property type="term" value="C:viral capsid"/>
    <property type="evidence" value="ECO:0007669"/>
    <property type="project" value="UniProtKB-KW"/>
</dbReference>